<dbReference type="Pfam" id="PF25874">
    <property type="entry name" value="WHD_plant_repro"/>
    <property type="match status" value="1"/>
</dbReference>
<feature type="compositionally biased region" description="Low complexity" evidence="6">
    <location>
        <begin position="345"/>
        <end position="361"/>
    </location>
</feature>
<organism evidence="8 9">
    <name type="scientific">Ceratopteris richardii</name>
    <name type="common">Triangle waterfern</name>
    <dbReference type="NCBI Taxonomy" id="49495"/>
    <lineage>
        <taxon>Eukaryota</taxon>
        <taxon>Viridiplantae</taxon>
        <taxon>Streptophyta</taxon>
        <taxon>Embryophyta</taxon>
        <taxon>Tracheophyta</taxon>
        <taxon>Polypodiopsida</taxon>
        <taxon>Polypodiidae</taxon>
        <taxon>Polypodiales</taxon>
        <taxon>Pteridineae</taxon>
        <taxon>Pteridaceae</taxon>
        <taxon>Parkerioideae</taxon>
        <taxon>Ceratopteris</taxon>
    </lineage>
</organism>
<dbReference type="PANTHER" id="PTHR46201:SF9">
    <property type="entry name" value="PHD FINGER PROTEIN MALE MEIOCYTE DEATH 1"/>
    <property type="match status" value="1"/>
</dbReference>
<evidence type="ECO:0000256" key="1">
    <source>
        <dbReference type="ARBA" id="ARBA00022723"/>
    </source>
</evidence>
<dbReference type="AlphaFoldDB" id="A0A8T2RTD9"/>
<dbReference type="InterPro" id="IPR057765">
    <property type="entry name" value="MS1-like_ubiquitin"/>
</dbReference>
<protein>
    <recommendedName>
        <fullName evidence="7">Zinc finger PHD-type domain-containing protein</fullName>
    </recommendedName>
</protein>
<dbReference type="InterPro" id="IPR019786">
    <property type="entry name" value="Zinc_finger_PHD-type_CS"/>
</dbReference>
<keyword evidence="2" id="KW-0863">Zinc-finger</keyword>
<dbReference type="EMBL" id="CM035430">
    <property type="protein sequence ID" value="KAH7298703.1"/>
    <property type="molecule type" value="Genomic_DNA"/>
</dbReference>
<keyword evidence="4" id="KW-0805">Transcription regulation</keyword>
<dbReference type="InterPro" id="IPR019787">
    <property type="entry name" value="Znf_PHD-finger"/>
</dbReference>
<dbReference type="CDD" id="cd15556">
    <property type="entry name" value="PHD_MMD1_like"/>
    <property type="match status" value="1"/>
</dbReference>
<dbReference type="Proteomes" id="UP000825935">
    <property type="component" value="Chromosome 25"/>
</dbReference>
<proteinExistence type="predicted"/>
<dbReference type="InterPro" id="IPR058054">
    <property type="entry name" value="Znf_MS1-like"/>
</dbReference>
<feature type="domain" description="Zinc finger PHD-type" evidence="7">
    <location>
        <begin position="691"/>
        <end position="737"/>
    </location>
</feature>
<dbReference type="GO" id="GO:0008270">
    <property type="term" value="F:zinc ion binding"/>
    <property type="evidence" value="ECO:0007669"/>
    <property type="project" value="UniProtKB-KW"/>
</dbReference>
<evidence type="ECO:0000256" key="3">
    <source>
        <dbReference type="ARBA" id="ARBA00022833"/>
    </source>
</evidence>
<dbReference type="Gene3D" id="3.30.40.10">
    <property type="entry name" value="Zinc/RING finger domain, C3HC4 (zinc finger)"/>
    <property type="match status" value="1"/>
</dbReference>
<dbReference type="OrthoDB" id="436852at2759"/>
<dbReference type="InterPro" id="IPR011011">
    <property type="entry name" value="Znf_FYVE_PHD"/>
</dbReference>
<keyword evidence="3" id="KW-0862">Zinc</keyword>
<evidence type="ECO:0000313" key="8">
    <source>
        <dbReference type="EMBL" id="KAH7298703.1"/>
    </source>
</evidence>
<keyword evidence="1" id="KW-0479">Metal-binding</keyword>
<evidence type="ECO:0000256" key="5">
    <source>
        <dbReference type="ARBA" id="ARBA00023163"/>
    </source>
</evidence>
<gene>
    <name evidence="8" type="ORF">KP509_25G054900</name>
</gene>
<dbReference type="OMA" id="CIMLRAR"/>
<evidence type="ECO:0000256" key="6">
    <source>
        <dbReference type="SAM" id="MobiDB-lite"/>
    </source>
</evidence>
<sequence length="745" mass="83012">MYKPLENPSCRKRRRNERAYSFHTFGDPGCPCDYDGPFRNNIRAFLQNVADHEHYDVEGRPCWSIPLEVDESQGAQITLFVVEEDIHNSHHPHCDHCRCIGWSHHLVSSRRYHFIIPASDLGDPPLGVVAGVATCKICPNCHDPISPSAYTCFTCNVGAVQGSILDSQTHLLHGILHCNGFGHLLCVNGREKGSRLASGREIVDLWDRLCSMLRARKVSVEDVVKKRTLEYRLLHSVAYGEPWFGRWGYSFGHGSFGITQQMYTKAIEAIRGMPLNVMAQHFANVDEEVISIVSRYQRISSQALQTVGELVRFMMELKAKLPVHPVPNTHFPKISFSQDHEKKTNSINANTNGGSNTNGRSEMPCRWSAKRLELATQVIVEALKNCEKKWMPRQDVRDAARVYIGDTGLLDFVLKSLGNRVVGGHVVRRAVNPITKVLEYSLEDVSSGVIPINGGSLLRSDFKGALSTSTFCEVGRAEVQRDITYVYKNVLECYKPARSGLKNVLTAIPTAARIILDTKQMMKDYKGELTRKCANTEWGMDDDEMIRVLCTVQLNDDGVQLMLHQGDESLLGDVLDVLLSSGSSTSTDESSSMVGGINIGRRPDPPPELIVLPPHASVSELKREAEKAFRDTYYIMRNFKLEAVPSLQGVDDDDLLFGNMESGSHVVVQGSGIDLDSDLRYEGGSENWVVDCPCGTKDDDGERMIACDVCEVWQHTRCGNIADSDPIPQRFLCSNCSIGFFKAIL</sequence>
<comment type="caution">
    <text evidence="8">The sequence shown here is derived from an EMBL/GenBank/DDBJ whole genome shotgun (WGS) entry which is preliminary data.</text>
</comment>
<accession>A0A8T2RTD9</accession>
<evidence type="ECO:0000256" key="2">
    <source>
        <dbReference type="ARBA" id="ARBA00022771"/>
    </source>
</evidence>
<name>A0A8T2RTD9_CERRI</name>
<dbReference type="PROSITE" id="PS01359">
    <property type="entry name" value="ZF_PHD_1"/>
    <property type="match status" value="1"/>
</dbReference>
<keyword evidence="5" id="KW-0804">Transcription</keyword>
<dbReference type="InterPro" id="IPR001965">
    <property type="entry name" value="Znf_PHD"/>
</dbReference>
<dbReference type="InterPro" id="IPR013083">
    <property type="entry name" value="Znf_RING/FYVE/PHD"/>
</dbReference>
<dbReference type="SMART" id="SM00249">
    <property type="entry name" value="PHD"/>
    <property type="match status" value="1"/>
</dbReference>
<dbReference type="Pfam" id="PF00628">
    <property type="entry name" value="PHD"/>
    <property type="match status" value="1"/>
</dbReference>
<keyword evidence="9" id="KW-1185">Reference proteome</keyword>
<dbReference type="Pfam" id="PF25565">
    <property type="entry name" value="Ubiquitin_At1g33420"/>
    <property type="match status" value="1"/>
</dbReference>
<dbReference type="SUPFAM" id="SSF57903">
    <property type="entry name" value="FYVE/PHD zinc finger"/>
    <property type="match status" value="1"/>
</dbReference>
<evidence type="ECO:0000259" key="7">
    <source>
        <dbReference type="SMART" id="SM00249"/>
    </source>
</evidence>
<evidence type="ECO:0000256" key="4">
    <source>
        <dbReference type="ARBA" id="ARBA00023015"/>
    </source>
</evidence>
<dbReference type="PANTHER" id="PTHR46201">
    <property type="entry name" value="PHD FINGER PROTEIN MALE MEIOCYTE DEATH 1-RELATED"/>
    <property type="match status" value="1"/>
</dbReference>
<reference evidence="8" key="1">
    <citation type="submission" date="2021-08" db="EMBL/GenBank/DDBJ databases">
        <title>WGS assembly of Ceratopteris richardii.</title>
        <authorList>
            <person name="Marchant D.B."/>
            <person name="Chen G."/>
            <person name="Jenkins J."/>
            <person name="Shu S."/>
            <person name="Leebens-Mack J."/>
            <person name="Grimwood J."/>
            <person name="Schmutz J."/>
            <person name="Soltis P."/>
            <person name="Soltis D."/>
            <person name="Chen Z.-H."/>
        </authorList>
    </citation>
    <scope>NUCLEOTIDE SEQUENCE</scope>
    <source>
        <strain evidence="8">Whitten #5841</strain>
        <tissue evidence="8">Leaf</tissue>
    </source>
</reference>
<dbReference type="InterPro" id="IPR059080">
    <property type="entry name" value="WHD_PTC1"/>
</dbReference>
<evidence type="ECO:0000313" key="9">
    <source>
        <dbReference type="Proteomes" id="UP000825935"/>
    </source>
</evidence>
<feature type="region of interest" description="Disordered" evidence="6">
    <location>
        <begin position="338"/>
        <end position="362"/>
    </location>
</feature>